<comment type="subcellular location">
    <subcellularLocation>
        <location evidence="1">Membrane</location>
        <topology evidence="1">Multi-pass membrane protein</topology>
    </subcellularLocation>
</comment>
<keyword evidence="4 6" id="KW-1133">Transmembrane helix</keyword>
<dbReference type="Proteomes" id="UP000011555">
    <property type="component" value="Unassembled WGS sequence"/>
</dbReference>
<dbReference type="Gene3D" id="1.20.1070.10">
    <property type="entry name" value="Rhodopsin 7-helix transmembrane proteins"/>
    <property type="match status" value="1"/>
</dbReference>
<comment type="similarity">
    <text evidence="2">Belongs to the archaeal/bacterial/fungal opsin family.</text>
</comment>
<reference evidence="8 9" key="2">
    <citation type="journal article" date="2014" name="PLoS Genet.">
        <title>Phylogenetically driven sequencing of extremely halophilic archaea reveals strategies for static and dynamic osmo-response.</title>
        <authorList>
            <person name="Becker E.A."/>
            <person name="Seitzer P.M."/>
            <person name="Tritt A."/>
            <person name="Larsen D."/>
            <person name="Krusor M."/>
            <person name="Yao A.I."/>
            <person name="Wu D."/>
            <person name="Madern D."/>
            <person name="Eisen J.A."/>
            <person name="Darling A.E."/>
            <person name="Facciotti M.T."/>
        </authorList>
    </citation>
    <scope>NUCLEOTIDE SEQUENCE [LARGE SCALE GENOMIC DNA]</scope>
    <source>
        <strain evidence="8 9">AJ5</strain>
    </source>
</reference>
<dbReference type="SMART" id="SM01021">
    <property type="entry name" value="Bac_rhodopsin"/>
    <property type="match status" value="1"/>
</dbReference>
<feature type="transmembrane region" description="Helical" evidence="6">
    <location>
        <begin position="97"/>
        <end position="116"/>
    </location>
</feature>
<feature type="transmembrane region" description="Helical" evidence="6">
    <location>
        <begin position="6"/>
        <end position="26"/>
    </location>
</feature>
<dbReference type="InterPro" id="IPR001425">
    <property type="entry name" value="Arc/bac/fun_rhodopsins"/>
</dbReference>
<feature type="transmembrane region" description="Helical" evidence="6">
    <location>
        <begin position="190"/>
        <end position="212"/>
    </location>
</feature>
<evidence type="ECO:0000256" key="2">
    <source>
        <dbReference type="ARBA" id="ARBA00008130"/>
    </source>
</evidence>
<evidence type="ECO:0000256" key="6">
    <source>
        <dbReference type="SAM" id="Phobius"/>
    </source>
</evidence>
<reference evidence="7 10" key="1">
    <citation type="journal article" date="2011" name="J. Bacteriol.">
        <title>Genome sequence of Halobiforma lacisalsi AJ5, an extremely halophilic archaeon which harbors a bop gene.</title>
        <authorList>
            <person name="Jiang X."/>
            <person name="Wang S."/>
            <person name="Cheng H."/>
            <person name="Huo Y."/>
            <person name="Zhang X."/>
            <person name="Zhu X."/>
            <person name="Han X."/>
            <person name="Ni P."/>
            <person name="Wu M."/>
        </authorList>
    </citation>
    <scope>NUCLEOTIDE SEQUENCE [LARGE SCALE GENOMIC DNA]</scope>
    <source>
        <strain evidence="7 10">AJ5</strain>
    </source>
</reference>
<feature type="transmembrane region" description="Helical" evidence="6">
    <location>
        <begin position="122"/>
        <end position="142"/>
    </location>
</feature>
<dbReference type="Pfam" id="PF01036">
    <property type="entry name" value="Bac_rhodopsin"/>
    <property type="match status" value="1"/>
</dbReference>
<evidence type="ECO:0000256" key="5">
    <source>
        <dbReference type="ARBA" id="ARBA00023136"/>
    </source>
</evidence>
<gene>
    <name evidence="8" type="ORF">C445_01251</name>
    <name evidence="7" type="ORF">CHINAEXTREME_08320</name>
</gene>
<name>M0LVH9_NATLA</name>
<organism evidence="8 9">
    <name type="scientific">Natronobacterium lacisalsi AJ5</name>
    <dbReference type="NCBI Taxonomy" id="358396"/>
    <lineage>
        <taxon>Archaea</taxon>
        <taxon>Methanobacteriati</taxon>
        <taxon>Methanobacteriota</taxon>
        <taxon>Stenosarchaea group</taxon>
        <taxon>Halobacteria</taxon>
        <taxon>Halobacteriales</taxon>
        <taxon>Natrialbaceae</taxon>
        <taxon>Natronobacterium</taxon>
    </lineage>
</organism>
<dbReference type="EMBL" id="AOLZ01000012">
    <property type="protein sequence ID" value="EMA37471.1"/>
    <property type="molecule type" value="Genomic_DNA"/>
</dbReference>
<sequence>MSVFEAIQTLVVGTSVLALAAVAFLFAARRLPAAGRSYGYAAAVAAGAMAATYVAMTATESMAAGAGTDFARFVGYTVIWSVICTVVAGVAGVGRRLAAALLAVVVVRLWITYGSWQVEGTVGSALAIVPFALLLVAIYLLFGPFMRAVSSTSGERQLLYAKLRNLVVLGWLALVVTGLLGEAFGLTTDFVAIVASTYIEAVLLVGFGGIVVRSGRALAATAASGDLNPFMRDGTASGEGLEDRAGSPS</sequence>
<feature type="transmembrane region" description="Helical" evidence="6">
    <location>
        <begin position="70"/>
        <end position="90"/>
    </location>
</feature>
<keyword evidence="3 6" id="KW-0812">Transmembrane</keyword>
<keyword evidence="9" id="KW-1185">Reference proteome</keyword>
<evidence type="ECO:0000313" key="7">
    <source>
        <dbReference type="EMBL" id="APW97782.1"/>
    </source>
</evidence>
<dbReference type="SUPFAM" id="SSF81321">
    <property type="entry name" value="Family A G protein-coupled receptor-like"/>
    <property type="match status" value="1"/>
</dbReference>
<dbReference type="AlphaFoldDB" id="M0LVH9"/>
<dbReference type="Proteomes" id="UP000186547">
    <property type="component" value="Chromosome"/>
</dbReference>
<evidence type="ECO:0000256" key="3">
    <source>
        <dbReference type="ARBA" id="ARBA00022692"/>
    </source>
</evidence>
<dbReference type="eggNOG" id="arCOG02810">
    <property type="taxonomic scope" value="Archaea"/>
</dbReference>
<evidence type="ECO:0000256" key="1">
    <source>
        <dbReference type="ARBA" id="ARBA00004141"/>
    </source>
</evidence>
<dbReference type="KEGG" id="hlc:CHINAEXTREME08320"/>
<dbReference type="EMBL" id="CP019285">
    <property type="protein sequence ID" value="APW97782.1"/>
    <property type="molecule type" value="Genomic_DNA"/>
</dbReference>
<evidence type="ECO:0000313" key="10">
    <source>
        <dbReference type="Proteomes" id="UP000186547"/>
    </source>
</evidence>
<evidence type="ECO:0000313" key="9">
    <source>
        <dbReference type="Proteomes" id="UP000011555"/>
    </source>
</evidence>
<dbReference type="STRING" id="358396.CHINAEXTREME_08320"/>
<proteinExistence type="inferred from homology"/>
<dbReference type="GO" id="GO:0016020">
    <property type="term" value="C:membrane"/>
    <property type="evidence" value="ECO:0007669"/>
    <property type="project" value="UniProtKB-SubCell"/>
</dbReference>
<accession>M0LVH9</accession>
<feature type="transmembrane region" description="Helical" evidence="6">
    <location>
        <begin position="163"/>
        <end position="184"/>
    </location>
</feature>
<protein>
    <submittedName>
        <fullName evidence="8">Rhodopsin</fullName>
    </submittedName>
</protein>
<evidence type="ECO:0000313" key="8">
    <source>
        <dbReference type="EMBL" id="EMA37471.1"/>
    </source>
</evidence>
<feature type="transmembrane region" description="Helical" evidence="6">
    <location>
        <begin position="38"/>
        <end position="58"/>
    </location>
</feature>
<reference evidence="7" key="3">
    <citation type="submission" date="2017-01" db="EMBL/GenBank/DDBJ databases">
        <authorList>
            <person name="Mah S.A."/>
            <person name="Swanson W.J."/>
            <person name="Moy G.W."/>
            <person name="Vacquier V.D."/>
        </authorList>
    </citation>
    <scope>NUCLEOTIDE SEQUENCE</scope>
    <source>
        <strain evidence="7">AJ5</strain>
    </source>
</reference>
<keyword evidence="5 6" id="KW-0472">Membrane</keyword>
<evidence type="ECO:0000256" key="4">
    <source>
        <dbReference type="ARBA" id="ARBA00022989"/>
    </source>
</evidence>